<dbReference type="AlphaFoldDB" id="A0A0K0DE11"/>
<dbReference type="Pfam" id="PF03372">
    <property type="entry name" value="Exo_endo_phos"/>
    <property type="match status" value="1"/>
</dbReference>
<evidence type="ECO:0000313" key="2">
    <source>
        <dbReference type="Proteomes" id="UP000035642"/>
    </source>
</evidence>
<reference evidence="3" key="2">
    <citation type="submission" date="2017-02" db="UniProtKB">
        <authorList>
            <consortium name="WormBaseParasite"/>
        </authorList>
    </citation>
    <scope>IDENTIFICATION</scope>
</reference>
<dbReference type="WBParaSite" id="ACAC_0000903501-mRNA-1">
    <property type="protein sequence ID" value="ACAC_0000903501-mRNA-1"/>
    <property type="gene ID" value="ACAC_0000903501"/>
</dbReference>
<reference evidence="2" key="1">
    <citation type="submission" date="2012-09" db="EMBL/GenBank/DDBJ databases">
        <authorList>
            <person name="Martin A.A."/>
        </authorList>
    </citation>
    <scope>NUCLEOTIDE SEQUENCE</scope>
</reference>
<dbReference type="Gene3D" id="3.60.10.10">
    <property type="entry name" value="Endonuclease/exonuclease/phosphatase"/>
    <property type="match status" value="1"/>
</dbReference>
<dbReference type="PANTHER" id="PTHR41349:SF1">
    <property type="entry name" value="PROTEIN CBG08683"/>
    <property type="match status" value="1"/>
</dbReference>
<dbReference type="PANTHER" id="PTHR41349">
    <property type="match status" value="1"/>
</dbReference>
<name>A0A0K0DE11_ANGCA</name>
<dbReference type="InterPro" id="IPR036691">
    <property type="entry name" value="Endo/exonu/phosph_ase_sf"/>
</dbReference>
<dbReference type="Proteomes" id="UP000035642">
    <property type="component" value="Unassembled WGS sequence"/>
</dbReference>
<dbReference type="STRING" id="6313.A0A0K0DE11"/>
<feature type="domain" description="Endonuclease/exonuclease/phosphatase" evidence="1">
    <location>
        <begin position="1"/>
        <end position="81"/>
    </location>
</feature>
<evidence type="ECO:0000259" key="1">
    <source>
        <dbReference type="Pfam" id="PF03372"/>
    </source>
</evidence>
<accession>A0A0K0DE11</accession>
<dbReference type="SUPFAM" id="SSF56219">
    <property type="entry name" value="DNase I-like"/>
    <property type="match status" value="1"/>
</dbReference>
<keyword evidence="2" id="KW-1185">Reference proteome</keyword>
<organism evidence="2 3">
    <name type="scientific">Angiostrongylus cantonensis</name>
    <name type="common">Rat lungworm</name>
    <dbReference type="NCBI Taxonomy" id="6313"/>
    <lineage>
        <taxon>Eukaryota</taxon>
        <taxon>Metazoa</taxon>
        <taxon>Ecdysozoa</taxon>
        <taxon>Nematoda</taxon>
        <taxon>Chromadorea</taxon>
        <taxon>Rhabditida</taxon>
        <taxon>Rhabditina</taxon>
        <taxon>Rhabditomorpha</taxon>
        <taxon>Strongyloidea</taxon>
        <taxon>Metastrongylidae</taxon>
        <taxon>Angiostrongylus</taxon>
    </lineage>
</organism>
<dbReference type="InterPro" id="IPR005135">
    <property type="entry name" value="Endo/exonuclease/phosphatase"/>
</dbReference>
<evidence type="ECO:0000313" key="3">
    <source>
        <dbReference type="WBParaSite" id="ACAC_0000903501-mRNA-1"/>
    </source>
</evidence>
<dbReference type="GO" id="GO:0003824">
    <property type="term" value="F:catalytic activity"/>
    <property type="evidence" value="ECO:0007669"/>
    <property type="project" value="InterPro"/>
</dbReference>
<proteinExistence type="predicted"/>
<sequence>MTFNLWISGANVNNGLQKIAKHIALINPDIAALQEVVSIDALNNLTALLGDEWTGICHQSKDSPDVAIITKHEIHSQSYANTSRGIGVRILVDSWYFVNVWSVHLDYLSYGPYAAYNKLVTSMDQIMAGESPRSGQGASEIVGGDNMMKAPTILWSSGNHVCSGGDKPALNTLQTVNLIIENWIQELAKTLVVDEKEGKTCTEKSV</sequence>
<protein>
    <submittedName>
        <fullName evidence="3">Endo/exonuclease/phosphatase domain-containing protein</fullName>
    </submittedName>
</protein>